<dbReference type="InterPro" id="IPR050400">
    <property type="entry name" value="Bact_Cytoskel_RodZ"/>
</dbReference>
<evidence type="ECO:0000313" key="2">
    <source>
        <dbReference type="EMBL" id="KTC93697.1"/>
    </source>
</evidence>
<dbReference type="PANTHER" id="PTHR34475">
    <property type="match status" value="1"/>
</dbReference>
<dbReference type="PATRIC" id="fig|1212489.4.peg.48"/>
<keyword evidence="1" id="KW-0472">Membrane</keyword>
<protein>
    <submittedName>
        <fullName evidence="2">DNA-binding protein</fullName>
    </submittedName>
</protein>
<keyword evidence="1" id="KW-1133">Transmembrane helix</keyword>
<reference evidence="2 3" key="1">
    <citation type="submission" date="2015-11" db="EMBL/GenBank/DDBJ databases">
        <title>Genomic analysis of 38 Legionella species identifies large and diverse effector repertoires.</title>
        <authorList>
            <person name="Burstein D."/>
            <person name="Amaro F."/>
            <person name="Zusman T."/>
            <person name="Lifshitz Z."/>
            <person name="Cohen O."/>
            <person name="Gilbert J.A."/>
            <person name="Pupko T."/>
            <person name="Shuman H.A."/>
            <person name="Segal G."/>
        </authorList>
    </citation>
    <scope>NUCLEOTIDE SEQUENCE [LARGE SCALE GENOMIC DNA]</scope>
    <source>
        <strain evidence="2 3">ATCC 700990</strain>
    </source>
</reference>
<evidence type="ECO:0000256" key="1">
    <source>
        <dbReference type="SAM" id="Phobius"/>
    </source>
</evidence>
<sequence>MTTVIMDEIQNGTHEKPGLQLARVREKRGYSQEYVAGKLHLRVRIIELLEADDYDQMPEPVFIKGYFRAYAKLLNVPAEPLLEIFNSMYATERKLEKALWQSKRETHKGEHIVRVLTGIIAVTAIVAVGIWWQKNKDNPQVFSTKSSPIVAERTTQTETDIRLTDLSKMHSMLTPKNNNEMTPVETQGG</sequence>
<dbReference type="Pfam" id="PF13413">
    <property type="entry name" value="HTH_25"/>
    <property type="match status" value="1"/>
</dbReference>
<name>A0A0W0TDL7_9GAMM</name>
<accession>A0A0W0TDL7</accession>
<evidence type="ECO:0000313" key="3">
    <source>
        <dbReference type="Proteomes" id="UP000054736"/>
    </source>
</evidence>
<dbReference type="Proteomes" id="UP000054736">
    <property type="component" value="Unassembled WGS sequence"/>
</dbReference>
<dbReference type="RefSeq" id="WP_058494414.1">
    <property type="nucleotide sequence ID" value="NZ_CAAAIU010000006.1"/>
</dbReference>
<dbReference type="PANTHER" id="PTHR34475:SF1">
    <property type="entry name" value="CYTOSKELETON PROTEIN RODZ"/>
    <property type="match status" value="1"/>
</dbReference>
<keyword evidence="2" id="KW-0238">DNA-binding</keyword>
<dbReference type="AlphaFoldDB" id="A0A0W0TDL7"/>
<dbReference type="Gene3D" id="1.10.260.40">
    <property type="entry name" value="lambda repressor-like DNA-binding domains"/>
    <property type="match status" value="1"/>
</dbReference>
<dbReference type="EMBL" id="LNXY01000001">
    <property type="protein sequence ID" value="KTC93697.1"/>
    <property type="molecule type" value="Genomic_DNA"/>
</dbReference>
<feature type="transmembrane region" description="Helical" evidence="1">
    <location>
        <begin position="112"/>
        <end position="132"/>
    </location>
</feature>
<keyword evidence="1" id="KW-0812">Transmembrane</keyword>
<dbReference type="STRING" id="1212489.Ldro_0047"/>
<dbReference type="OrthoDB" id="9790252at2"/>
<keyword evidence="3" id="KW-1185">Reference proteome</keyword>
<organism evidence="2 3">
    <name type="scientific">Legionella drozanskii LLAP-1</name>
    <dbReference type="NCBI Taxonomy" id="1212489"/>
    <lineage>
        <taxon>Bacteria</taxon>
        <taxon>Pseudomonadati</taxon>
        <taxon>Pseudomonadota</taxon>
        <taxon>Gammaproteobacteria</taxon>
        <taxon>Legionellales</taxon>
        <taxon>Legionellaceae</taxon>
        <taxon>Legionella</taxon>
    </lineage>
</organism>
<dbReference type="GO" id="GO:0003677">
    <property type="term" value="F:DNA binding"/>
    <property type="evidence" value="ECO:0007669"/>
    <property type="project" value="UniProtKB-KW"/>
</dbReference>
<proteinExistence type="predicted"/>
<comment type="caution">
    <text evidence="2">The sequence shown here is derived from an EMBL/GenBank/DDBJ whole genome shotgun (WGS) entry which is preliminary data.</text>
</comment>
<dbReference type="InterPro" id="IPR010982">
    <property type="entry name" value="Lambda_DNA-bd_dom_sf"/>
</dbReference>
<gene>
    <name evidence="2" type="ORF">Ldro_0047</name>
</gene>